<keyword evidence="6" id="KW-1185">Reference proteome</keyword>
<evidence type="ECO:0000256" key="1">
    <source>
        <dbReference type="ARBA" id="ARBA00023015"/>
    </source>
</evidence>
<dbReference type="Gene3D" id="3.40.50.2300">
    <property type="match status" value="2"/>
</dbReference>
<dbReference type="RefSeq" id="WP_281755348.1">
    <property type="nucleotide sequence ID" value="NZ_BRVP01000017.1"/>
</dbReference>
<name>A0A9W6EV60_9FLAO</name>
<dbReference type="InterPro" id="IPR010982">
    <property type="entry name" value="Lambda_DNA-bd_dom_sf"/>
</dbReference>
<dbReference type="Proteomes" id="UP001143545">
    <property type="component" value="Unassembled WGS sequence"/>
</dbReference>
<dbReference type="SUPFAM" id="SSF47413">
    <property type="entry name" value="lambda repressor-like DNA-binding domains"/>
    <property type="match status" value="1"/>
</dbReference>
<evidence type="ECO:0000313" key="5">
    <source>
        <dbReference type="EMBL" id="GLB53419.1"/>
    </source>
</evidence>
<dbReference type="InterPro" id="IPR001761">
    <property type="entry name" value="Peripla_BP/Lac1_sug-bd_dom"/>
</dbReference>
<dbReference type="Gene3D" id="1.10.260.40">
    <property type="entry name" value="lambda repressor-like DNA-binding domains"/>
    <property type="match status" value="1"/>
</dbReference>
<keyword evidence="3" id="KW-0804">Transcription</keyword>
<dbReference type="CDD" id="cd06267">
    <property type="entry name" value="PBP1_LacI_sugar_binding-like"/>
    <property type="match status" value="1"/>
</dbReference>
<dbReference type="PANTHER" id="PTHR30146">
    <property type="entry name" value="LACI-RELATED TRANSCRIPTIONAL REPRESSOR"/>
    <property type="match status" value="1"/>
</dbReference>
<dbReference type="Pfam" id="PF00532">
    <property type="entry name" value="Peripla_BP_1"/>
    <property type="match status" value="1"/>
</dbReference>
<proteinExistence type="predicted"/>
<dbReference type="SMART" id="SM00354">
    <property type="entry name" value="HTH_LACI"/>
    <property type="match status" value="1"/>
</dbReference>
<feature type="domain" description="HTH lacI-type" evidence="4">
    <location>
        <begin position="5"/>
        <end position="59"/>
    </location>
</feature>
<dbReference type="AlphaFoldDB" id="A0A9W6EV60"/>
<evidence type="ECO:0000256" key="3">
    <source>
        <dbReference type="ARBA" id="ARBA00023163"/>
    </source>
</evidence>
<dbReference type="Pfam" id="PF00356">
    <property type="entry name" value="LacI"/>
    <property type="match status" value="1"/>
</dbReference>
<protein>
    <submittedName>
        <fullName evidence="5">LacI family transcriptional regulator</fullName>
    </submittedName>
</protein>
<reference evidence="5" key="1">
    <citation type="submission" date="2022-07" db="EMBL/GenBank/DDBJ databases">
        <title>Taxonomy of Novel Oxalotrophic and Methylotrophic Bacteria.</title>
        <authorList>
            <person name="Sahin N."/>
            <person name="Tani A."/>
        </authorList>
    </citation>
    <scope>NUCLEOTIDE SEQUENCE</scope>
    <source>
        <strain evidence="5">AM327</strain>
    </source>
</reference>
<dbReference type="InterPro" id="IPR000843">
    <property type="entry name" value="HTH_LacI"/>
</dbReference>
<dbReference type="PROSITE" id="PS50932">
    <property type="entry name" value="HTH_LACI_2"/>
    <property type="match status" value="1"/>
</dbReference>
<dbReference type="CDD" id="cd01392">
    <property type="entry name" value="HTH_LacI"/>
    <property type="match status" value="1"/>
</dbReference>
<evidence type="ECO:0000313" key="6">
    <source>
        <dbReference type="Proteomes" id="UP001143545"/>
    </source>
</evidence>
<keyword evidence="1" id="KW-0805">Transcription regulation</keyword>
<comment type="caution">
    <text evidence="5">The sequence shown here is derived from an EMBL/GenBank/DDBJ whole genome shotgun (WGS) entry which is preliminary data.</text>
</comment>
<organism evidence="5 6">
    <name type="scientific">Neptunitalea chrysea</name>
    <dbReference type="NCBI Taxonomy" id="1647581"/>
    <lineage>
        <taxon>Bacteria</taxon>
        <taxon>Pseudomonadati</taxon>
        <taxon>Bacteroidota</taxon>
        <taxon>Flavobacteriia</taxon>
        <taxon>Flavobacteriales</taxon>
        <taxon>Flavobacteriaceae</taxon>
        <taxon>Neptunitalea</taxon>
    </lineage>
</organism>
<keyword evidence="2" id="KW-0238">DNA-binding</keyword>
<dbReference type="GO" id="GO:0003700">
    <property type="term" value="F:DNA-binding transcription factor activity"/>
    <property type="evidence" value="ECO:0007669"/>
    <property type="project" value="TreeGrafter"/>
</dbReference>
<sequence>MKEKVTIYDIAKALNITAATVSRALNNNPKISEATRTLVIETAKKMNYEQNRFALALKSGKSNNVGVVVPFINRNFFSSIIRGIEEELYPKGYHVIICQTHEDTKKEEETVQNLLNAQVDGILMSVSKTTQQLRHFKKVLKSNTPLVFFDRIKEIDGVSTVTIDDFQGGYIATKHLIDMGCTRIAHATVDLALDIYKYRFEGYKEALNDHGIPFKEEYIIKTKSDIDAGEKAIKKLMKLKNAPDAIFSASDFAALGAIQELTKLGVKVPNEFAVVGFSNEPFTQFMELSITTVDQSPVEMGKMAARVFLEQMKEPTLKIMKKVELSPELIVRKSSSSLTAKQQTNI</sequence>
<evidence type="ECO:0000256" key="2">
    <source>
        <dbReference type="ARBA" id="ARBA00023125"/>
    </source>
</evidence>
<dbReference type="EMBL" id="BRVP01000017">
    <property type="protein sequence ID" value="GLB53419.1"/>
    <property type="molecule type" value="Genomic_DNA"/>
</dbReference>
<accession>A0A9W6EV60</accession>
<dbReference type="GO" id="GO:0000976">
    <property type="term" value="F:transcription cis-regulatory region binding"/>
    <property type="evidence" value="ECO:0007669"/>
    <property type="project" value="TreeGrafter"/>
</dbReference>
<gene>
    <name evidence="5" type="primary">rbsR</name>
    <name evidence="5" type="ORF">NBRC110019_24600</name>
</gene>
<dbReference type="PANTHER" id="PTHR30146:SF109">
    <property type="entry name" value="HTH-TYPE TRANSCRIPTIONAL REGULATOR GALS"/>
    <property type="match status" value="1"/>
</dbReference>
<evidence type="ECO:0000259" key="4">
    <source>
        <dbReference type="PROSITE" id="PS50932"/>
    </source>
</evidence>
<dbReference type="SUPFAM" id="SSF53822">
    <property type="entry name" value="Periplasmic binding protein-like I"/>
    <property type="match status" value="1"/>
</dbReference>
<dbReference type="InterPro" id="IPR028082">
    <property type="entry name" value="Peripla_BP_I"/>
</dbReference>